<dbReference type="PANTHER" id="PTHR43355">
    <property type="entry name" value="FLAVIN REDUCTASE (NADPH)"/>
    <property type="match status" value="1"/>
</dbReference>
<dbReference type="CDD" id="cd05244">
    <property type="entry name" value="BVR-B_like_SDR_a"/>
    <property type="match status" value="1"/>
</dbReference>
<dbReference type="InterPro" id="IPR051606">
    <property type="entry name" value="Polyketide_Oxido-like"/>
</dbReference>
<comment type="caution">
    <text evidence="2">The sequence shown here is derived from an EMBL/GenBank/DDBJ whole genome shotgun (WGS) entry which is preliminary data.</text>
</comment>
<evidence type="ECO:0000259" key="1">
    <source>
        <dbReference type="Pfam" id="PF13460"/>
    </source>
</evidence>
<organism evidence="2 3">
    <name type="scientific">Jeotgalicoccus halotolerans</name>
    <dbReference type="NCBI Taxonomy" id="157227"/>
    <lineage>
        <taxon>Bacteria</taxon>
        <taxon>Bacillati</taxon>
        <taxon>Bacillota</taxon>
        <taxon>Bacilli</taxon>
        <taxon>Bacillales</taxon>
        <taxon>Staphylococcaceae</taxon>
        <taxon>Jeotgalicoccus</taxon>
    </lineage>
</organism>
<protein>
    <recommendedName>
        <fullName evidence="1">NAD(P)-binding domain-containing protein</fullName>
    </recommendedName>
</protein>
<accession>A0A3E0ASQ7</accession>
<gene>
    <name evidence="2" type="ORF">DFR63_2144</name>
</gene>
<evidence type="ECO:0000313" key="3">
    <source>
        <dbReference type="Proteomes" id="UP000257076"/>
    </source>
</evidence>
<dbReference type="InterPro" id="IPR016040">
    <property type="entry name" value="NAD(P)-bd_dom"/>
</dbReference>
<dbReference type="PANTHER" id="PTHR43355:SF2">
    <property type="entry name" value="FLAVIN REDUCTASE (NADPH)"/>
    <property type="match status" value="1"/>
</dbReference>
<reference evidence="2 3" key="1">
    <citation type="submission" date="2018-08" db="EMBL/GenBank/DDBJ databases">
        <title>Genomic Encyclopedia of Type Strains, Phase IV (KMG-IV): sequencing the most valuable type-strain genomes for metagenomic binning, comparative biology and taxonomic classification.</title>
        <authorList>
            <person name="Goeker M."/>
        </authorList>
    </citation>
    <scope>NUCLEOTIDE SEQUENCE [LARGE SCALE GENOMIC DNA]</scope>
    <source>
        <strain evidence="2 3">DSM 17274</strain>
    </source>
</reference>
<keyword evidence="3" id="KW-1185">Reference proteome</keyword>
<dbReference type="SUPFAM" id="SSF51735">
    <property type="entry name" value="NAD(P)-binding Rossmann-fold domains"/>
    <property type="match status" value="1"/>
</dbReference>
<dbReference type="Proteomes" id="UP000257076">
    <property type="component" value="Unassembled WGS sequence"/>
</dbReference>
<dbReference type="AlphaFoldDB" id="A0A3E0ASQ7"/>
<dbReference type="Gene3D" id="3.40.50.720">
    <property type="entry name" value="NAD(P)-binding Rossmann-like Domain"/>
    <property type="match status" value="1"/>
</dbReference>
<dbReference type="GO" id="GO:0016646">
    <property type="term" value="F:oxidoreductase activity, acting on the CH-NH group of donors, NAD or NADP as acceptor"/>
    <property type="evidence" value="ECO:0007669"/>
    <property type="project" value="TreeGrafter"/>
</dbReference>
<dbReference type="OrthoDB" id="9785372at2"/>
<dbReference type="InterPro" id="IPR036291">
    <property type="entry name" value="NAD(P)-bd_dom_sf"/>
</dbReference>
<dbReference type="EMBL" id="QUMW01000015">
    <property type="protein sequence ID" value="REG22773.1"/>
    <property type="molecule type" value="Genomic_DNA"/>
</dbReference>
<feature type="domain" description="NAD(P)-binding" evidence="1">
    <location>
        <begin position="7"/>
        <end position="193"/>
    </location>
</feature>
<sequence length="212" mass="22900">MKIGIVGATGKAGSLILDEAVRRGHEVTAIVRNASKLNNDNVKVIEKDVHDTWTEDFKGLDVVVNAFGAPLGEKDAHVEAGRVLINALSGTGIRLIVVGGAGSLYVDDSRTMKVIDTPNFPDIFKPTAGGQSENLEELEQTTNLKWTFISPSAEFDADGKRTGAYESGNDVLLVNKSEESYISYADFAIAVMDEAENAEHVNERFTVVAEKE</sequence>
<name>A0A3E0ASQ7_9STAP</name>
<dbReference type="RefSeq" id="WP_115885908.1">
    <property type="nucleotide sequence ID" value="NZ_CBCSHX010000007.1"/>
</dbReference>
<evidence type="ECO:0000313" key="2">
    <source>
        <dbReference type="EMBL" id="REG22773.1"/>
    </source>
</evidence>
<dbReference type="Pfam" id="PF13460">
    <property type="entry name" value="NAD_binding_10"/>
    <property type="match status" value="1"/>
</dbReference>
<proteinExistence type="predicted"/>